<dbReference type="Proteomes" id="UP000283523">
    <property type="component" value="Unassembled WGS sequence"/>
</dbReference>
<dbReference type="RefSeq" id="WP_119670578.1">
    <property type="nucleotide sequence ID" value="NZ_QXED01000008.1"/>
</dbReference>
<evidence type="ECO:0000256" key="1">
    <source>
        <dbReference type="SAM" id="MobiDB-lite"/>
    </source>
</evidence>
<protein>
    <submittedName>
        <fullName evidence="2">Uncharacterized protein</fullName>
    </submittedName>
</protein>
<dbReference type="EMBL" id="QXED01000008">
    <property type="protein sequence ID" value="RIV19475.1"/>
    <property type="molecule type" value="Genomic_DNA"/>
</dbReference>
<dbReference type="OrthoDB" id="9875119at2"/>
<keyword evidence="3" id="KW-1185">Reference proteome</keyword>
<feature type="region of interest" description="Disordered" evidence="1">
    <location>
        <begin position="41"/>
        <end position="64"/>
    </location>
</feature>
<feature type="compositionally biased region" description="Polar residues" evidence="1">
    <location>
        <begin position="41"/>
        <end position="56"/>
    </location>
</feature>
<accession>A0A418M1V1</accession>
<evidence type="ECO:0000313" key="3">
    <source>
        <dbReference type="Proteomes" id="UP000283523"/>
    </source>
</evidence>
<comment type="caution">
    <text evidence="2">The sequence shown here is derived from an EMBL/GenBank/DDBJ whole genome shotgun (WGS) entry which is preliminary data.</text>
</comment>
<evidence type="ECO:0000313" key="2">
    <source>
        <dbReference type="EMBL" id="RIV19475.1"/>
    </source>
</evidence>
<sequence>MRQSMLRQGVGGIAIGLLLTVQPGLSIAGLLNPEKAVKAKTTASAPARTTSKTRTIVSHKPKEVTEQKPIARYWGRIMAAVREVQQAQSAGEAR</sequence>
<name>A0A418M1V1_9BACT</name>
<proteinExistence type="predicted"/>
<dbReference type="AlphaFoldDB" id="A0A418M1V1"/>
<gene>
    <name evidence="2" type="ORF">DYU11_25615</name>
</gene>
<organism evidence="2 3">
    <name type="scientific">Fibrisoma montanum</name>
    <dbReference type="NCBI Taxonomy" id="2305895"/>
    <lineage>
        <taxon>Bacteria</taxon>
        <taxon>Pseudomonadati</taxon>
        <taxon>Bacteroidota</taxon>
        <taxon>Cytophagia</taxon>
        <taxon>Cytophagales</taxon>
        <taxon>Spirosomataceae</taxon>
        <taxon>Fibrisoma</taxon>
    </lineage>
</organism>
<reference evidence="2 3" key="1">
    <citation type="submission" date="2018-08" db="EMBL/GenBank/DDBJ databases">
        <title>Fibrisoma montanum sp. nov., isolated from Danxia mountain soil.</title>
        <authorList>
            <person name="Huang Y."/>
        </authorList>
    </citation>
    <scope>NUCLEOTIDE SEQUENCE [LARGE SCALE GENOMIC DNA]</scope>
    <source>
        <strain evidence="2 3">HYT19</strain>
    </source>
</reference>